<keyword evidence="1" id="KW-0645">Protease</keyword>
<keyword evidence="1" id="KW-0378">Hydrolase</keyword>
<dbReference type="Proteomes" id="UP000805649">
    <property type="component" value="Unassembled WGS sequence"/>
</dbReference>
<sequence>MAYFGGLTRIIACAALANHAVAGLTTGYKTIASQFSNHTIRVKSWSADDTLLCSGGARHHTGWADIGDSHLFFWLHESRGLIKDAPLLIWFQGGPGGSSLHGMLYENGPCLSDGSDGTKFNPYSWTEHFNVIYLDQPAGVGLSYVGNVSDEASYPSRSDESSFDAVSFIKLIYEAFPEFSGIDLHLTGESYAGRYIPSIASTILDYNDFLTSAPDSTAALSTIPLRSLMLGNPWISPAEQLSSMYDVSCFPYREQFGPHLDTHDCSKVLKVVDRCEAVSRACALGNSDQVLCAHPKDLCQDELVGIFANVSRSYYDRRLRDCPGPQDCYPDIENIARFLNSDKVLQHHLEVSNQTGGRKKQWDMTSPLIEKRYFASGDFYTPGIVDLKKVLDHSRKPGSSNHARAVDILVYVGVADIMCNADGVLGSLQQIKWDGRTQFRAIPWKELSWTASSGGRGGRMKGVPGLWLAEIEEAGHMVPHDQPTSSLRLIETWLEHLEAASAIASNQNIIGDWPKTGHDGSFLNRQMSQAVLGKTNGKI</sequence>
<name>A0ACC3YQD5_COLTU</name>
<comment type="caution">
    <text evidence="1">The sequence shown here is derived from an EMBL/GenBank/DDBJ whole genome shotgun (WGS) entry which is preliminary data.</text>
</comment>
<organism evidence="1 2">
    <name type="scientific">Colletotrichum truncatum</name>
    <name type="common">Anthracnose fungus</name>
    <name type="synonym">Colletotrichum capsici</name>
    <dbReference type="NCBI Taxonomy" id="5467"/>
    <lineage>
        <taxon>Eukaryota</taxon>
        <taxon>Fungi</taxon>
        <taxon>Dikarya</taxon>
        <taxon>Ascomycota</taxon>
        <taxon>Pezizomycotina</taxon>
        <taxon>Sordariomycetes</taxon>
        <taxon>Hypocreomycetidae</taxon>
        <taxon>Glomerellales</taxon>
        <taxon>Glomerellaceae</taxon>
        <taxon>Colletotrichum</taxon>
        <taxon>Colletotrichum truncatum species complex</taxon>
    </lineage>
</organism>
<evidence type="ECO:0000313" key="2">
    <source>
        <dbReference type="Proteomes" id="UP000805649"/>
    </source>
</evidence>
<accession>A0ACC3YQD5</accession>
<protein>
    <submittedName>
        <fullName evidence="1">Carboxypeptidase y</fullName>
    </submittedName>
</protein>
<evidence type="ECO:0000313" key="1">
    <source>
        <dbReference type="EMBL" id="KAL0934110.1"/>
    </source>
</evidence>
<keyword evidence="1" id="KW-0121">Carboxypeptidase</keyword>
<keyword evidence="2" id="KW-1185">Reference proteome</keyword>
<proteinExistence type="predicted"/>
<dbReference type="EMBL" id="VUJX02000007">
    <property type="protein sequence ID" value="KAL0934110.1"/>
    <property type="molecule type" value="Genomic_DNA"/>
</dbReference>
<gene>
    <name evidence="1" type="ORF">CTRU02_210909</name>
</gene>
<reference evidence="1 2" key="1">
    <citation type="journal article" date="2020" name="Phytopathology">
        <title>Genome Sequence Resources of Colletotrichum truncatum, C. plurivorum, C. musicola, and C. sojae: Four Species Pathogenic to Soybean (Glycine max).</title>
        <authorList>
            <person name="Rogerio F."/>
            <person name="Boufleur T.R."/>
            <person name="Ciampi-Guillardi M."/>
            <person name="Sukno S.A."/>
            <person name="Thon M.R."/>
            <person name="Massola Junior N.S."/>
            <person name="Baroncelli R."/>
        </authorList>
    </citation>
    <scope>NUCLEOTIDE SEQUENCE [LARGE SCALE GENOMIC DNA]</scope>
    <source>
        <strain evidence="1 2">CMES1059</strain>
    </source>
</reference>